<dbReference type="PANTHER" id="PTHR11059:SF0">
    <property type="entry name" value="DNA REPAIR PROTEIN RECN"/>
    <property type="match status" value="1"/>
</dbReference>
<dbReference type="EMBL" id="BAABCS010000003">
    <property type="protein sequence ID" value="GAA4041055.1"/>
    <property type="molecule type" value="Genomic_DNA"/>
</dbReference>
<evidence type="ECO:0000259" key="11">
    <source>
        <dbReference type="Pfam" id="PF02463"/>
    </source>
</evidence>
<evidence type="ECO:0000256" key="2">
    <source>
        <dbReference type="ARBA" id="ARBA00009441"/>
    </source>
</evidence>
<dbReference type="RefSeq" id="WP_345089372.1">
    <property type="nucleotide sequence ID" value="NZ_BAABCS010000003.1"/>
</dbReference>
<dbReference type="InterPro" id="IPR027417">
    <property type="entry name" value="P-loop_NTPase"/>
</dbReference>
<accession>A0ABP7UDG7</accession>
<evidence type="ECO:0000256" key="3">
    <source>
        <dbReference type="ARBA" id="ARBA00021315"/>
    </source>
</evidence>
<evidence type="ECO:0000256" key="10">
    <source>
        <dbReference type="SAM" id="Coils"/>
    </source>
</evidence>
<dbReference type="CDD" id="cd03241">
    <property type="entry name" value="ABC_RecN"/>
    <property type="match status" value="1"/>
</dbReference>
<dbReference type="Gene3D" id="3.40.50.300">
    <property type="entry name" value="P-loop containing nucleotide triphosphate hydrolases"/>
    <property type="match status" value="2"/>
</dbReference>
<feature type="domain" description="RecF/RecN/SMC N-terminal" evidence="11">
    <location>
        <begin position="1"/>
        <end position="506"/>
    </location>
</feature>
<comment type="caution">
    <text evidence="12">The sequence shown here is derived from an EMBL/GenBank/DDBJ whole genome shotgun (WGS) entry which is preliminary data.</text>
</comment>
<evidence type="ECO:0000256" key="8">
    <source>
        <dbReference type="ARBA" id="ARBA00033408"/>
    </source>
</evidence>
<dbReference type="InterPro" id="IPR003395">
    <property type="entry name" value="RecF/RecN/SMC_N"/>
</dbReference>
<keyword evidence="13" id="KW-1185">Reference proteome</keyword>
<dbReference type="NCBIfam" id="TIGR00634">
    <property type="entry name" value="recN"/>
    <property type="match status" value="1"/>
</dbReference>
<keyword evidence="10" id="KW-0175">Coiled coil</keyword>
<evidence type="ECO:0000313" key="12">
    <source>
        <dbReference type="EMBL" id="GAA4041055.1"/>
    </source>
</evidence>
<keyword evidence="6" id="KW-0067">ATP-binding</keyword>
<dbReference type="SUPFAM" id="SSF52540">
    <property type="entry name" value="P-loop containing nucleoside triphosphate hydrolases"/>
    <property type="match status" value="1"/>
</dbReference>
<gene>
    <name evidence="12" type="primary">recN</name>
    <name evidence="12" type="ORF">GCM10022388_02050</name>
</gene>
<protein>
    <recommendedName>
        <fullName evidence="3 9">DNA repair protein RecN</fullName>
    </recommendedName>
    <alternativeName>
        <fullName evidence="8 9">Recombination protein N</fullName>
    </alternativeName>
</protein>
<reference evidence="13" key="1">
    <citation type="journal article" date="2019" name="Int. J. Syst. Evol. Microbiol.">
        <title>The Global Catalogue of Microorganisms (GCM) 10K type strain sequencing project: providing services to taxonomists for standard genome sequencing and annotation.</title>
        <authorList>
            <consortium name="The Broad Institute Genomics Platform"/>
            <consortium name="The Broad Institute Genome Sequencing Center for Infectious Disease"/>
            <person name="Wu L."/>
            <person name="Ma J."/>
        </authorList>
    </citation>
    <scope>NUCLEOTIDE SEQUENCE [LARGE SCALE GENOMIC DNA]</scope>
    <source>
        <strain evidence="13">JCM 17068</strain>
    </source>
</reference>
<evidence type="ECO:0000256" key="5">
    <source>
        <dbReference type="ARBA" id="ARBA00022763"/>
    </source>
</evidence>
<evidence type="ECO:0000256" key="6">
    <source>
        <dbReference type="ARBA" id="ARBA00022840"/>
    </source>
</evidence>
<dbReference type="Pfam" id="PF02463">
    <property type="entry name" value="SMC_N"/>
    <property type="match status" value="1"/>
</dbReference>
<evidence type="ECO:0000256" key="7">
    <source>
        <dbReference type="ARBA" id="ARBA00023204"/>
    </source>
</evidence>
<evidence type="ECO:0000256" key="4">
    <source>
        <dbReference type="ARBA" id="ARBA00022741"/>
    </source>
</evidence>
<sequence>MITSLSIENFALIEKLSVKFTDGFSVITGETGAGKSILLGALGLVLGKRADLTSLKNKEEKCIIEAHFQIKNYNLKSFFVSNDLDYEDETIIRREILPSGKSRAFINDTPVNLNELQELSNYLIDIHSQHQTQELSDDAVQFQIIDSVASNFDFISQYSIQLKEYKRLKSDLKSKKELLTSVLKEQDYNTFLLEELLSAQLKSGELEELESNFEKLNNVEFIKETLVKSLALANDEQFGVLQNLKEVKATLQKIAGLSTEYNLLFERLNSTLIEFDDIEKELNQLSETIFSDPEALDLTNQKLQLIYTLFKKHQVNTVDELLIIQNELDNKVVSVTTLESEIVEIENQIIQFENQLNILANQVHDNRKKAIPVLTDKLASFLSNLGMPSARFNIQLDLKEEFYNNGKDEIIFLFSANKGSDFGLLKKVASGGEMSRIMLAVKAILSQFSNLPTIIFDEIDTGVSGEIAHKMAEIMKNMSSNMQVFAITHLPQIASKGKDHFKVFKVIKDNQTHSELKLLSDDERIIEIAQMLSGSVISDSALIHAKELLN</sequence>
<evidence type="ECO:0000256" key="1">
    <source>
        <dbReference type="ARBA" id="ARBA00003618"/>
    </source>
</evidence>
<dbReference type="Proteomes" id="UP001500426">
    <property type="component" value="Unassembled WGS sequence"/>
</dbReference>
<proteinExistence type="inferred from homology"/>
<evidence type="ECO:0000256" key="9">
    <source>
        <dbReference type="PIRNR" id="PIRNR003128"/>
    </source>
</evidence>
<keyword evidence="7 9" id="KW-0234">DNA repair</keyword>
<dbReference type="InterPro" id="IPR004604">
    <property type="entry name" value="DNA_recomb/repair_RecN"/>
</dbReference>
<comment type="similarity">
    <text evidence="2 9">Belongs to the RecN family.</text>
</comment>
<keyword evidence="4" id="KW-0547">Nucleotide-binding</keyword>
<dbReference type="PIRSF" id="PIRSF003128">
    <property type="entry name" value="RecN"/>
    <property type="match status" value="1"/>
</dbReference>
<name>A0ABP7UDG7_9FLAO</name>
<dbReference type="PANTHER" id="PTHR11059">
    <property type="entry name" value="DNA REPAIR PROTEIN RECN"/>
    <property type="match status" value="1"/>
</dbReference>
<feature type="coiled-coil region" evidence="10">
    <location>
        <begin position="335"/>
        <end position="362"/>
    </location>
</feature>
<keyword evidence="5 9" id="KW-0227">DNA damage</keyword>
<comment type="function">
    <text evidence="1 9">May be involved in recombinational repair of damaged DNA.</text>
</comment>
<organism evidence="12 13">
    <name type="scientific">Flavobacterium chungnamense</name>
    <dbReference type="NCBI Taxonomy" id="706182"/>
    <lineage>
        <taxon>Bacteria</taxon>
        <taxon>Pseudomonadati</taxon>
        <taxon>Bacteroidota</taxon>
        <taxon>Flavobacteriia</taxon>
        <taxon>Flavobacteriales</taxon>
        <taxon>Flavobacteriaceae</taxon>
        <taxon>Flavobacterium</taxon>
    </lineage>
</organism>
<evidence type="ECO:0000313" key="13">
    <source>
        <dbReference type="Proteomes" id="UP001500426"/>
    </source>
</evidence>